<accession>A0A564W6S4</accession>
<name>A0A564W6S4_9FIRM</name>
<protein>
    <submittedName>
        <fullName evidence="1">Uncharacterized protein</fullName>
    </submittedName>
</protein>
<evidence type="ECO:0000313" key="1">
    <source>
        <dbReference type="EMBL" id="VUX40288.1"/>
    </source>
</evidence>
<dbReference type="Proteomes" id="UP000408482">
    <property type="component" value="Unassembled WGS sequence"/>
</dbReference>
<dbReference type="EMBL" id="CABHNW010000147">
    <property type="protein sequence ID" value="VUX40288.1"/>
    <property type="molecule type" value="Genomic_DNA"/>
</dbReference>
<evidence type="ECO:0000313" key="2">
    <source>
        <dbReference type="Proteomes" id="UP000408482"/>
    </source>
</evidence>
<keyword evidence="2" id="KW-1185">Reference proteome</keyword>
<reference evidence="1 2" key="1">
    <citation type="submission" date="2019-07" db="EMBL/GenBank/DDBJ databases">
        <authorList>
            <person name="Hibberd C M."/>
            <person name="Gehrig L. J."/>
            <person name="Chang H.-W."/>
            <person name="Venkatesh S."/>
        </authorList>
    </citation>
    <scope>NUCLEOTIDE SEQUENCE [LARGE SCALE GENOMIC DNA]</scope>
    <source>
        <strain evidence="1">Blautia_luti_SSTS_Bg7063</strain>
    </source>
</reference>
<proteinExistence type="predicted"/>
<dbReference type="AlphaFoldDB" id="A0A564W6S4"/>
<organism evidence="1 2">
    <name type="scientific">Blautia luti</name>
    <dbReference type="NCBI Taxonomy" id="89014"/>
    <lineage>
        <taxon>Bacteria</taxon>
        <taxon>Bacillati</taxon>
        <taxon>Bacillota</taxon>
        <taxon>Clostridia</taxon>
        <taxon>Lachnospirales</taxon>
        <taxon>Lachnospiraceae</taxon>
        <taxon>Blautia</taxon>
    </lineage>
</organism>
<sequence>MSVELKKFRQLMKNSYTGTVDGELQQLSIDEVNSYVSNAVGNRKLSNSEVETAIQVAMQNVAAGADPADELKTVQDVQDAQ</sequence>
<gene>
    <name evidence="1" type="ORF">RSSSTS7063_00890</name>
</gene>